<feature type="compositionally biased region" description="Basic and acidic residues" evidence="1">
    <location>
        <begin position="43"/>
        <end position="57"/>
    </location>
</feature>
<evidence type="ECO:0000256" key="1">
    <source>
        <dbReference type="SAM" id="MobiDB-lite"/>
    </source>
</evidence>
<keyword evidence="3" id="KW-1185">Reference proteome</keyword>
<dbReference type="Proteomes" id="UP001428341">
    <property type="component" value="Unassembled WGS sequence"/>
</dbReference>
<dbReference type="EMBL" id="JBCGBO010000001">
    <property type="protein sequence ID" value="KAK9229570.1"/>
    <property type="molecule type" value="Genomic_DNA"/>
</dbReference>
<organism evidence="2 3">
    <name type="scientific">Citrus x changshan-huyou</name>
    <dbReference type="NCBI Taxonomy" id="2935761"/>
    <lineage>
        <taxon>Eukaryota</taxon>
        <taxon>Viridiplantae</taxon>
        <taxon>Streptophyta</taxon>
        <taxon>Embryophyta</taxon>
        <taxon>Tracheophyta</taxon>
        <taxon>Spermatophyta</taxon>
        <taxon>Magnoliopsida</taxon>
        <taxon>eudicotyledons</taxon>
        <taxon>Gunneridae</taxon>
        <taxon>Pentapetalae</taxon>
        <taxon>rosids</taxon>
        <taxon>malvids</taxon>
        <taxon>Sapindales</taxon>
        <taxon>Rutaceae</taxon>
        <taxon>Aurantioideae</taxon>
        <taxon>Citrus</taxon>
    </lineage>
</organism>
<accession>A0AAP0MYK9</accession>
<comment type="caution">
    <text evidence="2">The sequence shown here is derived from an EMBL/GenBank/DDBJ whole genome shotgun (WGS) entry which is preliminary data.</text>
</comment>
<evidence type="ECO:0000313" key="2">
    <source>
        <dbReference type="EMBL" id="KAK9229570.1"/>
    </source>
</evidence>
<proteinExistence type="predicted"/>
<name>A0AAP0MYK9_9ROSI</name>
<protein>
    <submittedName>
        <fullName evidence="2">Uncharacterized protein</fullName>
    </submittedName>
</protein>
<reference evidence="2 3" key="1">
    <citation type="submission" date="2024-05" db="EMBL/GenBank/DDBJ databases">
        <title>Haplotype-resolved chromosome-level genome assembly of Huyou (Citrus changshanensis).</title>
        <authorList>
            <person name="Miao C."/>
            <person name="Chen W."/>
            <person name="Wu Y."/>
            <person name="Wang L."/>
            <person name="Zhao S."/>
            <person name="Grierson D."/>
            <person name="Xu C."/>
            <person name="Chen K."/>
        </authorList>
    </citation>
    <scope>NUCLEOTIDE SEQUENCE [LARGE SCALE GENOMIC DNA]</scope>
    <source>
        <strain evidence="2">01-14</strain>
        <tissue evidence="2">Leaf</tissue>
    </source>
</reference>
<sequence>MLGDKKVFQERVLMNCRSILEAERQRRKNPKARQNWMRFLKNRGKESDKLEEKEHLG</sequence>
<evidence type="ECO:0000313" key="3">
    <source>
        <dbReference type="Proteomes" id="UP001428341"/>
    </source>
</evidence>
<gene>
    <name evidence="2" type="ORF">WN944_022533</name>
</gene>
<feature type="region of interest" description="Disordered" evidence="1">
    <location>
        <begin position="24"/>
        <end position="57"/>
    </location>
</feature>
<dbReference type="AlphaFoldDB" id="A0AAP0MYK9"/>